<keyword evidence="1" id="KW-0808">Transferase</keyword>
<name>A0A0S2W533_9FIRM</name>
<sequence>MKPYIVLSTEPWRSTPTRTQQLTTRLRDGEVLFFEPFHGNGPGHKAPGRRVRPNVTVYTLPPVRPLPEQAELLRRRLWRRQADFIQRTASRHRFRDAVLWTTCPDQVHLLDFLSFQGLIYDCDTDWSSLPLQWEGDLAAEADVIFAASPGLVDRLSPCNSNIALLPNGVNYPMFARTGLDVPPELRDIRGPVLGWVGGLTPDLDLAPVEYAAGEHPDWTFVLVGRVGENPRLGYLEELGNVRLTGRHPMVDIPDYVGRFDVCLDLRRRRHEDSDVTPRRIYEYLSTGKPIVSLLSPDQVEEFPDVIYGAHTLEEYCRMCERALTEDPAWVSPRRRDYGAAAAWSRRAEEVRRILKAIGLA</sequence>
<dbReference type="Gene3D" id="3.40.50.2000">
    <property type="entry name" value="Glycogen Phosphorylase B"/>
    <property type="match status" value="1"/>
</dbReference>
<keyword evidence="2" id="KW-1185">Reference proteome</keyword>
<accession>A0A0S2W533</accession>
<dbReference type="KEGG" id="ibu:IB211_02113"/>
<organism evidence="1 2">
    <name type="scientific">Intestinimonas butyriciproducens</name>
    <dbReference type="NCBI Taxonomy" id="1297617"/>
    <lineage>
        <taxon>Bacteria</taxon>
        <taxon>Bacillati</taxon>
        <taxon>Bacillota</taxon>
        <taxon>Clostridia</taxon>
        <taxon>Eubacteriales</taxon>
        <taxon>Intestinimonas</taxon>
    </lineage>
</organism>
<protein>
    <submittedName>
        <fullName evidence="1">Putative glycosyltransferase family 1</fullName>
    </submittedName>
</protein>
<evidence type="ECO:0000313" key="1">
    <source>
        <dbReference type="EMBL" id="ALP94504.1"/>
    </source>
</evidence>
<reference evidence="2" key="2">
    <citation type="submission" date="2015-04" db="EMBL/GenBank/DDBJ databases">
        <title>A butyrogenic pathway from the amino acid lysine in a human gut commensal.</title>
        <authorList>
            <person name="de Vos W.M."/>
            <person name="Bui N.T.P."/>
            <person name="Plugge C.M."/>
            <person name="Ritari J."/>
        </authorList>
    </citation>
    <scope>NUCLEOTIDE SEQUENCE [LARGE SCALE GENOMIC DNA]</scope>
    <source>
        <strain evidence="2">AF211</strain>
    </source>
</reference>
<gene>
    <name evidence="1" type="ORF">IB211_02113</name>
</gene>
<evidence type="ECO:0000313" key="2">
    <source>
        <dbReference type="Proteomes" id="UP000064844"/>
    </source>
</evidence>
<dbReference type="GO" id="GO:0016740">
    <property type="term" value="F:transferase activity"/>
    <property type="evidence" value="ECO:0007669"/>
    <property type="project" value="UniProtKB-KW"/>
</dbReference>
<dbReference type="Proteomes" id="UP000064844">
    <property type="component" value="Chromosome"/>
</dbReference>
<dbReference type="eggNOG" id="COG0438">
    <property type="taxonomic scope" value="Bacteria"/>
</dbReference>
<dbReference type="STRING" id="1297617.IB211_02113"/>
<reference evidence="1 2" key="1">
    <citation type="journal article" date="2015" name="Nat. Commun.">
        <title>Production of butyrate from lysine and the Amadori product fructoselysine by a human gut commensal.</title>
        <authorList>
            <person name="Bui T.P."/>
            <person name="Ritari J."/>
            <person name="Boeren S."/>
            <person name="de Waard P."/>
            <person name="Plugge C.M."/>
            <person name="de Vos W.M."/>
        </authorList>
    </citation>
    <scope>NUCLEOTIDE SEQUENCE [LARGE SCALE GENOMIC DNA]</scope>
    <source>
        <strain evidence="1 2">AF211</strain>
    </source>
</reference>
<proteinExistence type="predicted"/>
<dbReference type="SUPFAM" id="SSF53756">
    <property type="entry name" value="UDP-Glycosyltransferase/glycogen phosphorylase"/>
    <property type="match status" value="1"/>
</dbReference>
<dbReference type="EMBL" id="CP011307">
    <property type="protein sequence ID" value="ALP94504.1"/>
    <property type="molecule type" value="Genomic_DNA"/>
</dbReference>
<dbReference type="AlphaFoldDB" id="A0A0S2W533"/>